<keyword evidence="9" id="KW-1185">Reference proteome</keyword>
<evidence type="ECO:0000256" key="5">
    <source>
        <dbReference type="ARBA" id="ARBA00023014"/>
    </source>
</evidence>
<dbReference type="SUPFAM" id="SSF54292">
    <property type="entry name" value="2Fe-2S ferredoxin-like"/>
    <property type="match status" value="1"/>
</dbReference>
<dbReference type="Pfam" id="PF00111">
    <property type="entry name" value="Fer2"/>
    <property type="match status" value="1"/>
</dbReference>
<dbReference type="InterPro" id="IPR012675">
    <property type="entry name" value="Beta-grasp_dom_sf"/>
</dbReference>
<keyword evidence="5" id="KW-0411">Iron-sulfur</keyword>
<keyword evidence="2" id="KW-0001">2Fe-2S</keyword>
<dbReference type="PANTHER" id="PTHR23426:SF65">
    <property type="entry name" value="FERREDOXIN-2, MITOCHONDRIAL"/>
    <property type="match status" value="1"/>
</dbReference>
<feature type="domain" description="2Fe-2S ferredoxin-type" evidence="7">
    <location>
        <begin position="2"/>
        <end position="106"/>
    </location>
</feature>
<dbReference type="InterPro" id="IPR001041">
    <property type="entry name" value="2Fe-2S_ferredoxin-type"/>
</dbReference>
<dbReference type="AlphaFoldDB" id="A0A6S6QTQ2"/>
<organism evidence="8 9">
    <name type="scientific">Terrihabitans soli</name>
    <dbReference type="NCBI Taxonomy" id="708113"/>
    <lineage>
        <taxon>Bacteria</taxon>
        <taxon>Pseudomonadati</taxon>
        <taxon>Pseudomonadota</taxon>
        <taxon>Alphaproteobacteria</taxon>
        <taxon>Hyphomicrobiales</taxon>
        <taxon>Terrihabitans</taxon>
    </lineage>
</organism>
<dbReference type="PRINTS" id="PR00355">
    <property type="entry name" value="ADRENODOXIN"/>
</dbReference>
<evidence type="ECO:0000256" key="1">
    <source>
        <dbReference type="ARBA" id="ARBA00010914"/>
    </source>
</evidence>
<proteinExistence type="inferred from homology"/>
<dbReference type="GO" id="GO:0051537">
    <property type="term" value="F:2 iron, 2 sulfur cluster binding"/>
    <property type="evidence" value="ECO:0007669"/>
    <property type="project" value="UniProtKB-KW"/>
</dbReference>
<evidence type="ECO:0000259" key="7">
    <source>
        <dbReference type="PROSITE" id="PS51085"/>
    </source>
</evidence>
<dbReference type="Gene3D" id="3.10.20.30">
    <property type="match status" value="1"/>
</dbReference>
<reference evidence="8 9" key="1">
    <citation type="submission" date="2020-08" db="EMBL/GenBank/DDBJ databases">
        <title>Genome sequence of Rhizobiales bacterium strain IZ6.</title>
        <authorList>
            <person name="Nakai R."/>
            <person name="Naganuma T."/>
        </authorList>
    </citation>
    <scope>NUCLEOTIDE SEQUENCE [LARGE SCALE GENOMIC DNA]</scope>
    <source>
        <strain evidence="8 9">IZ6</strain>
    </source>
</reference>
<name>A0A6S6QTQ2_9HYPH</name>
<dbReference type="EMBL" id="AP023361">
    <property type="protein sequence ID" value="BCJ89838.1"/>
    <property type="molecule type" value="Genomic_DNA"/>
</dbReference>
<dbReference type="RefSeq" id="WP_222876515.1">
    <property type="nucleotide sequence ID" value="NZ_AP023361.1"/>
</dbReference>
<sequence>MLKVIFVTPCGARIEIEAQTDDSLMFAALTNGLDGIIAECGGGMVCGTCHVYVAEEQFGRLPPMSHEEDDILETVAGGRRATSRLSCQIKMTDELDGLVVTIPETQ</sequence>
<evidence type="ECO:0000256" key="4">
    <source>
        <dbReference type="ARBA" id="ARBA00023004"/>
    </source>
</evidence>
<dbReference type="KEGG" id="tso:IZ6_05730"/>
<evidence type="ECO:0000256" key="2">
    <source>
        <dbReference type="ARBA" id="ARBA00022714"/>
    </source>
</evidence>
<keyword evidence="4" id="KW-0408">Iron</keyword>
<dbReference type="InterPro" id="IPR036010">
    <property type="entry name" value="2Fe-2S_ferredoxin-like_sf"/>
</dbReference>
<evidence type="ECO:0000256" key="6">
    <source>
        <dbReference type="ARBA" id="ARBA00034078"/>
    </source>
</evidence>
<evidence type="ECO:0000256" key="3">
    <source>
        <dbReference type="ARBA" id="ARBA00022723"/>
    </source>
</evidence>
<gene>
    <name evidence="8" type="primary">fdx_1</name>
    <name evidence="8" type="ORF">IZ6_05730</name>
</gene>
<keyword evidence="3" id="KW-0479">Metal-binding</keyword>
<accession>A0A6S6QTQ2</accession>
<protein>
    <submittedName>
        <fullName evidence="8">Ferredoxin</fullName>
    </submittedName>
</protein>
<dbReference type="CDD" id="cd00207">
    <property type="entry name" value="fer2"/>
    <property type="match status" value="1"/>
</dbReference>
<dbReference type="PROSITE" id="PS51085">
    <property type="entry name" value="2FE2S_FER_2"/>
    <property type="match status" value="1"/>
</dbReference>
<dbReference type="InterPro" id="IPR001055">
    <property type="entry name" value="Adrenodoxin-like"/>
</dbReference>
<comment type="cofactor">
    <cofactor evidence="6">
        <name>[2Fe-2S] cluster</name>
        <dbReference type="ChEBI" id="CHEBI:190135"/>
    </cofactor>
</comment>
<dbReference type="Proteomes" id="UP000515317">
    <property type="component" value="Chromosome"/>
</dbReference>
<dbReference type="GO" id="GO:0009055">
    <property type="term" value="F:electron transfer activity"/>
    <property type="evidence" value="ECO:0007669"/>
    <property type="project" value="TreeGrafter"/>
</dbReference>
<dbReference type="GO" id="GO:0046872">
    <property type="term" value="F:metal ion binding"/>
    <property type="evidence" value="ECO:0007669"/>
    <property type="project" value="UniProtKB-KW"/>
</dbReference>
<comment type="similarity">
    <text evidence="1">Belongs to the adrenodoxin/putidaredoxin family.</text>
</comment>
<evidence type="ECO:0000313" key="9">
    <source>
        <dbReference type="Proteomes" id="UP000515317"/>
    </source>
</evidence>
<dbReference type="GO" id="GO:0005829">
    <property type="term" value="C:cytosol"/>
    <property type="evidence" value="ECO:0007669"/>
    <property type="project" value="TreeGrafter"/>
</dbReference>
<dbReference type="GO" id="GO:0140647">
    <property type="term" value="P:P450-containing electron transport chain"/>
    <property type="evidence" value="ECO:0007669"/>
    <property type="project" value="InterPro"/>
</dbReference>
<evidence type="ECO:0000313" key="8">
    <source>
        <dbReference type="EMBL" id="BCJ89838.1"/>
    </source>
</evidence>
<dbReference type="PANTHER" id="PTHR23426">
    <property type="entry name" value="FERREDOXIN/ADRENODOXIN"/>
    <property type="match status" value="1"/>
</dbReference>